<keyword evidence="1" id="KW-0812">Transmembrane</keyword>
<keyword evidence="1" id="KW-1133">Transmembrane helix</keyword>
<name>A0A9J5WJV0_SOLCO</name>
<evidence type="ECO:0000313" key="3">
    <source>
        <dbReference type="Proteomes" id="UP000824120"/>
    </source>
</evidence>
<keyword evidence="1" id="KW-0472">Membrane</keyword>
<dbReference type="OrthoDB" id="1241859at2759"/>
<organism evidence="2 3">
    <name type="scientific">Solanum commersonii</name>
    <name type="common">Commerson's wild potato</name>
    <name type="synonym">Commerson's nightshade</name>
    <dbReference type="NCBI Taxonomy" id="4109"/>
    <lineage>
        <taxon>Eukaryota</taxon>
        <taxon>Viridiplantae</taxon>
        <taxon>Streptophyta</taxon>
        <taxon>Embryophyta</taxon>
        <taxon>Tracheophyta</taxon>
        <taxon>Spermatophyta</taxon>
        <taxon>Magnoliopsida</taxon>
        <taxon>eudicotyledons</taxon>
        <taxon>Gunneridae</taxon>
        <taxon>Pentapetalae</taxon>
        <taxon>asterids</taxon>
        <taxon>lamiids</taxon>
        <taxon>Solanales</taxon>
        <taxon>Solanaceae</taxon>
        <taxon>Solanoideae</taxon>
        <taxon>Solaneae</taxon>
        <taxon>Solanum</taxon>
    </lineage>
</organism>
<evidence type="ECO:0000256" key="1">
    <source>
        <dbReference type="SAM" id="Phobius"/>
    </source>
</evidence>
<feature type="transmembrane region" description="Helical" evidence="1">
    <location>
        <begin position="106"/>
        <end position="126"/>
    </location>
</feature>
<protein>
    <submittedName>
        <fullName evidence="2">Uncharacterized protein</fullName>
    </submittedName>
</protein>
<dbReference type="Proteomes" id="UP000824120">
    <property type="component" value="Chromosome 11"/>
</dbReference>
<comment type="caution">
    <text evidence="2">The sequence shown here is derived from an EMBL/GenBank/DDBJ whole genome shotgun (WGS) entry which is preliminary data.</text>
</comment>
<proteinExistence type="predicted"/>
<evidence type="ECO:0000313" key="2">
    <source>
        <dbReference type="EMBL" id="KAG5576147.1"/>
    </source>
</evidence>
<dbReference type="EMBL" id="JACXVP010000011">
    <property type="protein sequence ID" value="KAG5576147.1"/>
    <property type="molecule type" value="Genomic_DNA"/>
</dbReference>
<reference evidence="2 3" key="1">
    <citation type="submission" date="2020-09" db="EMBL/GenBank/DDBJ databases">
        <title>De no assembly of potato wild relative species, Solanum commersonii.</title>
        <authorList>
            <person name="Cho K."/>
        </authorList>
    </citation>
    <scope>NUCLEOTIDE SEQUENCE [LARGE SCALE GENOMIC DNA]</scope>
    <source>
        <strain evidence="2">LZ3.2</strain>
        <tissue evidence="2">Leaf</tissue>
    </source>
</reference>
<keyword evidence="3" id="KW-1185">Reference proteome</keyword>
<gene>
    <name evidence="2" type="ORF">H5410_056281</name>
</gene>
<dbReference type="AlphaFoldDB" id="A0A9J5WJV0"/>
<sequence length="236" mass="27654">MKVVDAYWRKLTYVLKSLVDFKGQTISKKLKNYLHLCKWFDTGQYDSNEVISALLTEKGKGCHLYLMHNNNEQVNIDVSLNNFVNLVNTLLVPFEVQMVLLDSRCYFGNAYLIIVMCWLMYINQYVDKITCDMYMICNKLMLICFWLEIPSSAILKWHQPSLSTTNIEGWKKKVEAYLLELENGLQYLNLIEESRYEDENAYYVIVVDRLGRSRLFTINHIGPSKKVVVVSENETE</sequence>
<accession>A0A9J5WJV0</accession>